<evidence type="ECO:0000313" key="2">
    <source>
        <dbReference type="Proteomes" id="UP001430953"/>
    </source>
</evidence>
<evidence type="ECO:0000313" key="1">
    <source>
        <dbReference type="EMBL" id="KAL0118959.1"/>
    </source>
</evidence>
<sequence length="91" mass="10506">MQLHINALTLLKKKKRKKPRLQRILNVLSSTRSAQSLNTTSRLNKFPCHLSPLFRLLLRSKAFPNFTSSNASLKLPIINQRLKVVKSRRLS</sequence>
<comment type="caution">
    <text evidence="1">The sequence shown here is derived from an EMBL/GenBank/DDBJ whole genome shotgun (WGS) entry which is preliminary data.</text>
</comment>
<protein>
    <submittedName>
        <fullName evidence="1">Uncharacterized protein</fullName>
    </submittedName>
</protein>
<accession>A0AAW2FSL1</accession>
<proteinExistence type="predicted"/>
<dbReference type="AlphaFoldDB" id="A0AAW2FSL1"/>
<dbReference type="EMBL" id="JADYXP020000008">
    <property type="protein sequence ID" value="KAL0118959.1"/>
    <property type="molecule type" value="Genomic_DNA"/>
</dbReference>
<keyword evidence="2" id="KW-1185">Reference proteome</keyword>
<dbReference type="Proteomes" id="UP001430953">
    <property type="component" value="Unassembled WGS sequence"/>
</dbReference>
<name>A0AAW2FSL1_9HYME</name>
<reference evidence="1 2" key="1">
    <citation type="submission" date="2023-03" db="EMBL/GenBank/DDBJ databases">
        <title>High recombination rates correlate with genetic variation in Cardiocondyla obscurior ants.</title>
        <authorList>
            <person name="Errbii M."/>
        </authorList>
    </citation>
    <scope>NUCLEOTIDE SEQUENCE [LARGE SCALE GENOMIC DNA]</scope>
    <source>
        <strain evidence="1">Alpha-2009</strain>
        <tissue evidence="1">Whole body</tissue>
    </source>
</reference>
<organism evidence="1 2">
    <name type="scientific">Cardiocondyla obscurior</name>
    <dbReference type="NCBI Taxonomy" id="286306"/>
    <lineage>
        <taxon>Eukaryota</taxon>
        <taxon>Metazoa</taxon>
        <taxon>Ecdysozoa</taxon>
        <taxon>Arthropoda</taxon>
        <taxon>Hexapoda</taxon>
        <taxon>Insecta</taxon>
        <taxon>Pterygota</taxon>
        <taxon>Neoptera</taxon>
        <taxon>Endopterygota</taxon>
        <taxon>Hymenoptera</taxon>
        <taxon>Apocrita</taxon>
        <taxon>Aculeata</taxon>
        <taxon>Formicoidea</taxon>
        <taxon>Formicidae</taxon>
        <taxon>Myrmicinae</taxon>
        <taxon>Cardiocondyla</taxon>
    </lineage>
</organism>
<gene>
    <name evidence="1" type="ORF">PUN28_009530</name>
</gene>